<accession>A0A835H8V9</accession>
<protein>
    <submittedName>
        <fullName evidence="1">Uncharacterized protein</fullName>
    </submittedName>
</protein>
<reference evidence="1 2" key="1">
    <citation type="submission" date="2020-10" db="EMBL/GenBank/DDBJ databases">
        <title>The Coptis chinensis genome and diversification of protoberbering-type alkaloids.</title>
        <authorList>
            <person name="Wang B."/>
            <person name="Shu S."/>
            <person name="Song C."/>
            <person name="Liu Y."/>
        </authorList>
    </citation>
    <scope>NUCLEOTIDE SEQUENCE [LARGE SCALE GENOMIC DNA]</scope>
    <source>
        <strain evidence="1">HL-2020</strain>
        <tissue evidence="1">Leaf</tissue>
    </source>
</reference>
<comment type="caution">
    <text evidence="1">The sequence shown here is derived from an EMBL/GenBank/DDBJ whole genome shotgun (WGS) entry which is preliminary data.</text>
</comment>
<dbReference type="OrthoDB" id="1688093at2759"/>
<organism evidence="1 2">
    <name type="scientific">Coptis chinensis</name>
    <dbReference type="NCBI Taxonomy" id="261450"/>
    <lineage>
        <taxon>Eukaryota</taxon>
        <taxon>Viridiplantae</taxon>
        <taxon>Streptophyta</taxon>
        <taxon>Embryophyta</taxon>
        <taxon>Tracheophyta</taxon>
        <taxon>Spermatophyta</taxon>
        <taxon>Magnoliopsida</taxon>
        <taxon>Ranunculales</taxon>
        <taxon>Ranunculaceae</taxon>
        <taxon>Coptidoideae</taxon>
        <taxon>Coptis</taxon>
    </lineage>
</organism>
<sequence length="110" mass="12118">MAKLGQQQFVASFNRSSFSSAAAALSLSNNNNNNNTDKEQKMASAEQLVFELSNPDLRENALLDLSKGQQRPLLKLIRGWEFPPMGSCLCPWMETASLSNQIALPGMFPL</sequence>
<proteinExistence type="predicted"/>
<name>A0A835H8V9_9MAGN</name>
<keyword evidence="2" id="KW-1185">Reference proteome</keyword>
<gene>
    <name evidence="1" type="ORF">IFM89_005306</name>
</gene>
<dbReference type="Proteomes" id="UP000631114">
    <property type="component" value="Unassembled WGS sequence"/>
</dbReference>
<evidence type="ECO:0000313" key="1">
    <source>
        <dbReference type="EMBL" id="KAF9595820.1"/>
    </source>
</evidence>
<dbReference type="AlphaFoldDB" id="A0A835H8V9"/>
<evidence type="ECO:0000313" key="2">
    <source>
        <dbReference type="Proteomes" id="UP000631114"/>
    </source>
</evidence>
<dbReference type="EMBL" id="JADFTS010000007">
    <property type="protein sequence ID" value="KAF9595820.1"/>
    <property type="molecule type" value="Genomic_DNA"/>
</dbReference>